<reference evidence="3 4" key="1">
    <citation type="journal article" date="2013" name="Genome Biol.">
        <title>Genomic analysis reveals key aspects of prokaryotic symbiosis in the phototrophic consortium "Chlorochromatium aggregatum".</title>
        <authorList>
            <person name="Liu Z."/>
            <person name="Muller J."/>
            <person name="Li T."/>
            <person name="Alvey R.M."/>
            <person name="Vogl K."/>
            <person name="Frigaard N.U."/>
            <person name="Rockwell N.C."/>
            <person name="Boyd E.S."/>
            <person name="Tomsho L.P."/>
            <person name="Schuster S.C."/>
            <person name="Henke P."/>
            <person name="Rohde M."/>
            <person name="Overmann J."/>
            <person name="Bryant D.A."/>
        </authorList>
    </citation>
    <scope>NUCLEOTIDE SEQUENCE [LARGE SCALE GENOMIC DNA]</scope>
    <source>
        <strain evidence="3">CR</strain>
    </source>
</reference>
<dbReference type="AlphaFoldDB" id="U5N9G1"/>
<name>U5N9G1_9BURK</name>
<organism evidence="3 4">
    <name type="scientific">Candidatus Symbiobacter mobilis CR</name>
    <dbReference type="NCBI Taxonomy" id="946483"/>
    <lineage>
        <taxon>Bacteria</taxon>
        <taxon>Pseudomonadati</taxon>
        <taxon>Pseudomonadota</taxon>
        <taxon>Betaproteobacteria</taxon>
        <taxon>Burkholderiales</taxon>
        <taxon>Comamonadaceae</taxon>
    </lineage>
</organism>
<dbReference type="InterPro" id="IPR026037">
    <property type="entry name" value="PgpA"/>
</dbReference>
<evidence type="ECO:0000313" key="3">
    <source>
        <dbReference type="EMBL" id="AGX87950.1"/>
    </source>
</evidence>
<evidence type="ECO:0000256" key="1">
    <source>
        <dbReference type="SAM" id="Phobius"/>
    </source>
</evidence>
<keyword evidence="1" id="KW-0472">Membrane</keyword>
<evidence type="ECO:0000259" key="2">
    <source>
        <dbReference type="Pfam" id="PF04608"/>
    </source>
</evidence>
<dbReference type="GO" id="GO:0006629">
    <property type="term" value="P:lipid metabolic process"/>
    <property type="evidence" value="ECO:0007669"/>
    <property type="project" value="InterPro"/>
</dbReference>
<dbReference type="EMBL" id="CP004885">
    <property type="protein sequence ID" value="AGX87950.1"/>
    <property type="molecule type" value="Genomic_DNA"/>
</dbReference>
<dbReference type="InterPro" id="IPR007686">
    <property type="entry name" value="YutG/PgpA"/>
</dbReference>
<feature type="transmembrane region" description="Helical" evidence="1">
    <location>
        <begin position="87"/>
        <end position="104"/>
    </location>
</feature>
<accession>U5N9G1</accession>
<feature type="domain" description="YutG/PgpA" evidence="2">
    <location>
        <begin position="50"/>
        <end position="203"/>
    </location>
</feature>
<proteinExistence type="predicted"/>
<dbReference type="KEGG" id="cbx:Cenrod_1870"/>
<dbReference type="SUPFAM" id="SSF101307">
    <property type="entry name" value="YutG-like"/>
    <property type="match status" value="1"/>
</dbReference>
<gene>
    <name evidence="3" type="primary">pgpA</name>
    <name evidence="3" type="ORF">Cenrod_1870</name>
</gene>
<feature type="transmembrane region" description="Helical" evidence="1">
    <location>
        <begin position="182"/>
        <end position="204"/>
    </location>
</feature>
<keyword evidence="1" id="KW-1133">Transmembrane helix</keyword>
<dbReference type="Pfam" id="PF04608">
    <property type="entry name" value="PgpA"/>
    <property type="match status" value="1"/>
</dbReference>
<keyword evidence="1" id="KW-0812">Transmembrane</keyword>
<dbReference type="Proteomes" id="UP000017184">
    <property type="component" value="Chromosome"/>
</dbReference>
<dbReference type="PANTHER" id="PTHR36305:SF1">
    <property type="entry name" value="PHOSPHATIDYLGLYCEROPHOSPHATASE A"/>
    <property type="match status" value="1"/>
</dbReference>
<feature type="transmembrane region" description="Helical" evidence="1">
    <location>
        <begin position="50"/>
        <end position="75"/>
    </location>
</feature>
<keyword evidence="4" id="KW-1185">Reference proteome</keyword>
<dbReference type="PATRIC" id="fig|946483.4.peg.1887"/>
<dbReference type="InterPro" id="IPR036681">
    <property type="entry name" value="PgpA-like_sf"/>
</dbReference>
<dbReference type="CDD" id="cd06971">
    <property type="entry name" value="PgpA"/>
    <property type="match status" value="1"/>
</dbReference>
<dbReference type="PANTHER" id="PTHR36305">
    <property type="entry name" value="PHOSPHATIDYLGLYCEROPHOSPHATASE A"/>
    <property type="match status" value="1"/>
</dbReference>
<dbReference type="eggNOG" id="COG1267">
    <property type="taxonomic scope" value="Bacteria"/>
</dbReference>
<dbReference type="GO" id="GO:0008962">
    <property type="term" value="F:phosphatidylglycerophosphatase activity"/>
    <property type="evidence" value="ECO:0007669"/>
    <property type="project" value="InterPro"/>
</dbReference>
<sequence length="207" mass="23150">MESVRRSELDNRSMKVDPTKVQDIAYREVGAKDPAVAPTARFLLRHPAHIIAMGFGSGLSPVAPGTVGTLWAWAAFLWFQPYLHGDVAYAAVLGVSVMLGWWVCTITARNLRVHDPASVVWDEIVAFWLILWLIEPTTGWEQLAAFALFRFFDAVKPGPVGWADRLYRGVDTVRDPAAWRKAGWGIMLDDLVAAFCTLLVLALWRAW</sequence>
<protein>
    <submittedName>
        <fullName evidence="3">Phosphatidylglycerophosphatase A</fullName>
    </submittedName>
</protein>
<dbReference type="STRING" id="946483.Cenrod_1870"/>
<evidence type="ECO:0000313" key="4">
    <source>
        <dbReference type="Proteomes" id="UP000017184"/>
    </source>
</evidence>
<dbReference type="HOGENOM" id="CLU_103734_0_0_4"/>